<reference evidence="1" key="1">
    <citation type="submission" date="2021-01" db="EMBL/GenBank/DDBJ databases">
        <authorList>
            <person name="Corre E."/>
            <person name="Pelletier E."/>
            <person name="Niang G."/>
            <person name="Scheremetjew M."/>
            <person name="Finn R."/>
            <person name="Kale V."/>
            <person name="Holt S."/>
            <person name="Cochrane G."/>
            <person name="Meng A."/>
            <person name="Brown T."/>
            <person name="Cohen L."/>
        </authorList>
    </citation>
    <scope>NUCLEOTIDE SEQUENCE</scope>
    <source>
        <strain evidence="1">CCAP 1951/1</strain>
    </source>
</reference>
<organism evidence="1">
    <name type="scientific">Neobodo designis</name>
    <name type="common">Flagellated protozoan</name>
    <name type="synonym">Bodo designis</name>
    <dbReference type="NCBI Taxonomy" id="312471"/>
    <lineage>
        <taxon>Eukaryota</taxon>
        <taxon>Discoba</taxon>
        <taxon>Euglenozoa</taxon>
        <taxon>Kinetoplastea</taxon>
        <taxon>Metakinetoplastina</taxon>
        <taxon>Neobodonida</taxon>
        <taxon>Neobodo</taxon>
    </lineage>
</organism>
<proteinExistence type="predicted"/>
<evidence type="ECO:0000313" key="1">
    <source>
        <dbReference type="EMBL" id="CAD9095502.1"/>
    </source>
</evidence>
<dbReference type="EMBL" id="HBGF01006210">
    <property type="protein sequence ID" value="CAD9095502.1"/>
    <property type="molecule type" value="Transcribed_RNA"/>
</dbReference>
<dbReference type="AlphaFoldDB" id="A0A7S1L636"/>
<gene>
    <name evidence="1" type="ORF">NDES1114_LOCUS4234</name>
</gene>
<accession>A0A7S1L636</accession>
<name>A0A7S1L636_NEODS</name>
<protein>
    <submittedName>
        <fullName evidence="1">Uncharacterized protein</fullName>
    </submittedName>
</protein>
<sequence length="478" mass="49941">MMRASTFLRAALVSPQKPCASAATGLQLVNRILGRSNHGATCAQSFGKILEKNPSGNSAIYAHLGRAMVFLNRGEDKLALLDVESAAQAAAGAKTAAKLIASLRFQCSVRLLAEEQRKQTISGATTELDVANKVAAVRAALEALSSAVGQDYAVSLAAGEFFLYYASDAAAAAGHFATAVKLAEAAGKPSIQSAGTAAPEAVAAAAIDASTTEMPSDLKSKNIGAETLTADAAAIEGLKATFGALSDSDLTLLGSVMACEARGGAVFDSVHSVSEDFGAWRSEKAAMLSRRVAQVCHPLVPSHPLKVAKPSRAFFMEGVSVADVVKKCPADKHILDAIPEVPRSQLTAEDADFFAAFDALNRASSDSVPAGNSAAAQYYASLAKDLMQQVVFRAKVGQAEALTALGETAQAAELVQEVEAADAYVDMWRLFAAKGALMRKIGRVEDADAAFKQLHALKHQKAGMDLPLMDENRHKSAF</sequence>